<name>A0A210R1A0_MIZYE</name>
<evidence type="ECO:0000256" key="6">
    <source>
        <dbReference type="ARBA" id="ARBA00023034"/>
    </source>
</evidence>
<comment type="similarity">
    <text evidence="2 9">Belongs to the sulfotransferase 2 family.</text>
</comment>
<protein>
    <recommendedName>
        <fullName evidence="9">Carbohydrate sulfotransferase</fullName>
        <ecNumber evidence="9">2.8.2.-</ecNumber>
    </recommendedName>
</protein>
<evidence type="ECO:0000256" key="9">
    <source>
        <dbReference type="RuleBase" id="RU364020"/>
    </source>
</evidence>
<evidence type="ECO:0000256" key="4">
    <source>
        <dbReference type="ARBA" id="ARBA00022692"/>
    </source>
</evidence>
<keyword evidence="4" id="KW-0812">Transmembrane</keyword>
<keyword evidence="9" id="KW-0735">Signal-anchor</keyword>
<accession>A0A210R1A0</accession>
<keyword evidence="8 9" id="KW-0325">Glycoprotein</keyword>
<feature type="signal peptide" evidence="10">
    <location>
        <begin position="1"/>
        <end position="26"/>
    </location>
</feature>
<dbReference type="InterPro" id="IPR005331">
    <property type="entry name" value="Sulfotransferase"/>
</dbReference>
<dbReference type="EC" id="2.8.2.-" evidence="9"/>
<comment type="subcellular location">
    <subcellularLocation>
        <location evidence="1 9">Golgi apparatus membrane</location>
        <topology evidence="1 9">Single-pass type II membrane protein</topology>
    </subcellularLocation>
</comment>
<dbReference type="PANTHER" id="PTHR12137:SF54">
    <property type="entry name" value="CARBOHYDRATE SULFOTRANSFERASE"/>
    <property type="match status" value="1"/>
</dbReference>
<reference evidence="11 12" key="1">
    <citation type="journal article" date="2017" name="Nat. Ecol. Evol.">
        <title>Scallop genome provides insights into evolution of bilaterian karyotype and development.</title>
        <authorList>
            <person name="Wang S."/>
            <person name="Zhang J."/>
            <person name="Jiao W."/>
            <person name="Li J."/>
            <person name="Xun X."/>
            <person name="Sun Y."/>
            <person name="Guo X."/>
            <person name="Huan P."/>
            <person name="Dong B."/>
            <person name="Zhang L."/>
            <person name="Hu X."/>
            <person name="Sun X."/>
            <person name="Wang J."/>
            <person name="Zhao C."/>
            <person name="Wang Y."/>
            <person name="Wang D."/>
            <person name="Huang X."/>
            <person name="Wang R."/>
            <person name="Lv J."/>
            <person name="Li Y."/>
            <person name="Zhang Z."/>
            <person name="Liu B."/>
            <person name="Lu W."/>
            <person name="Hui Y."/>
            <person name="Liang J."/>
            <person name="Zhou Z."/>
            <person name="Hou R."/>
            <person name="Li X."/>
            <person name="Liu Y."/>
            <person name="Li H."/>
            <person name="Ning X."/>
            <person name="Lin Y."/>
            <person name="Zhao L."/>
            <person name="Xing Q."/>
            <person name="Dou J."/>
            <person name="Li Y."/>
            <person name="Mao J."/>
            <person name="Guo H."/>
            <person name="Dou H."/>
            <person name="Li T."/>
            <person name="Mu C."/>
            <person name="Jiang W."/>
            <person name="Fu Q."/>
            <person name="Fu X."/>
            <person name="Miao Y."/>
            <person name="Liu J."/>
            <person name="Yu Q."/>
            <person name="Li R."/>
            <person name="Liao H."/>
            <person name="Li X."/>
            <person name="Kong Y."/>
            <person name="Jiang Z."/>
            <person name="Chourrout D."/>
            <person name="Li R."/>
            <person name="Bao Z."/>
        </authorList>
    </citation>
    <scope>NUCLEOTIDE SEQUENCE [LARGE SCALE GENOMIC DNA]</scope>
    <source>
        <strain evidence="11 12">PY_sf001</strain>
    </source>
</reference>
<gene>
    <name evidence="11" type="ORF">KP79_PYT06610</name>
</gene>
<organism evidence="11 12">
    <name type="scientific">Mizuhopecten yessoensis</name>
    <name type="common">Japanese scallop</name>
    <name type="synonym">Patinopecten yessoensis</name>
    <dbReference type="NCBI Taxonomy" id="6573"/>
    <lineage>
        <taxon>Eukaryota</taxon>
        <taxon>Metazoa</taxon>
        <taxon>Spiralia</taxon>
        <taxon>Lophotrochozoa</taxon>
        <taxon>Mollusca</taxon>
        <taxon>Bivalvia</taxon>
        <taxon>Autobranchia</taxon>
        <taxon>Pteriomorphia</taxon>
        <taxon>Pectinida</taxon>
        <taxon>Pectinoidea</taxon>
        <taxon>Pectinidae</taxon>
        <taxon>Mizuhopecten</taxon>
    </lineage>
</organism>
<dbReference type="AlphaFoldDB" id="A0A210R1A0"/>
<keyword evidence="6 9" id="KW-0333">Golgi apparatus</keyword>
<dbReference type="Pfam" id="PF03567">
    <property type="entry name" value="Sulfotransfer_2"/>
    <property type="match status" value="1"/>
</dbReference>
<evidence type="ECO:0000313" key="11">
    <source>
        <dbReference type="EMBL" id="OWF54820.1"/>
    </source>
</evidence>
<evidence type="ECO:0000256" key="7">
    <source>
        <dbReference type="ARBA" id="ARBA00023136"/>
    </source>
</evidence>
<dbReference type="InterPro" id="IPR018011">
    <property type="entry name" value="Carb_sulfotrans_8-10"/>
</dbReference>
<dbReference type="GO" id="GO:0016051">
    <property type="term" value="P:carbohydrate biosynthetic process"/>
    <property type="evidence" value="ECO:0007669"/>
    <property type="project" value="InterPro"/>
</dbReference>
<keyword evidence="3 9" id="KW-0808">Transferase</keyword>
<dbReference type="EMBL" id="NEDP02000875">
    <property type="protein sequence ID" value="OWF54820.1"/>
    <property type="molecule type" value="Genomic_DNA"/>
</dbReference>
<dbReference type="GO" id="GO:0008146">
    <property type="term" value="F:sulfotransferase activity"/>
    <property type="evidence" value="ECO:0007669"/>
    <property type="project" value="InterPro"/>
</dbReference>
<keyword evidence="12" id="KW-1185">Reference proteome</keyword>
<keyword evidence="10" id="KW-0732">Signal</keyword>
<dbReference type="GO" id="GO:0000139">
    <property type="term" value="C:Golgi membrane"/>
    <property type="evidence" value="ECO:0007669"/>
    <property type="project" value="UniProtKB-SubCell"/>
</dbReference>
<feature type="chain" id="PRO_5012419750" description="Carbohydrate sulfotransferase" evidence="10">
    <location>
        <begin position="27"/>
        <end position="438"/>
    </location>
</feature>
<dbReference type="PANTHER" id="PTHR12137">
    <property type="entry name" value="CARBOHYDRATE SULFOTRANSFERASE"/>
    <property type="match status" value="1"/>
</dbReference>
<comment type="caution">
    <text evidence="11">The sequence shown here is derived from an EMBL/GenBank/DDBJ whole genome shotgun (WGS) entry which is preliminary data.</text>
</comment>
<dbReference type="OrthoDB" id="6117100at2759"/>
<evidence type="ECO:0000256" key="5">
    <source>
        <dbReference type="ARBA" id="ARBA00022989"/>
    </source>
</evidence>
<dbReference type="Proteomes" id="UP000242188">
    <property type="component" value="Unassembled WGS sequence"/>
</dbReference>
<evidence type="ECO:0000256" key="1">
    <source>
        <dbReference type="ARBA" id="ARBA00004323"/>
    </source>
</evidence>
<evidence type="ECO:0000313" key="12">
    <source>
        <dbReference type="Proteomes" id="UP000242188"/>
    </source>
</evidence>
<keyword evidence="5" id="KW-1133">Transmembrane helix</keyword>
<evidence type="ECO:0000256" key="8">
    <source>
        <dbReference type="ARBA" id="ARBA00023180"/>
    </source>
</evidence>
<keyword evidence="7" id="KW-0472">Membrane</keyword>
<proteinExistence type="inferred from homology"/>
<evidence type="ECO:0000256" key="3">
    <source>
        <dbReference type="ARBA" id="ARBA00022679"/>
    </source>
</evidence>
<sequence length="438" mass="50766">MRESRTRLLCVTGLVLLALYIGRNHVQNKKEIPHQAYLMYGQANPDEKVRETSLTNVRANNSNTSELRDIYKVRRDRVTTVCTEPRYKYRGQKAQGNGRKNILIDRPQRLAYCPIQKSASTFWKRVYRIVVGQSKATSPFDPSVPALKKFDSIALMSDNQADDFVDKSLSFMFVREPYGRLFSGYVDKLFSPNVMFWRNIGAFGISIFRKNPSSVDLRCGHDLTFSEFVKTVLYSDKHNIKRNGHFTPQYEHCDPCHYNYDVIGTLETLSEDTFYLLDRMGKTNLKKSLEIDFRGQSLNDTIRDQVNMLFAFHKGYRDCKVSFFEAQQRMWKKFQIRGVISKNSKYPIRQDQSERLTKETLTALIYQGMGDAVDKNVAKKNKHDALIEAFSTVDKKDMDSLSKLFGPDCELFGYDCRPSKLFDINTPITPWFFDINIA</sequence>
<evidence type="ECO:0000256" key="2">
    <source>
        <dbReference type="ARBA" id="ARBA00006339"/>
    </source>
</evidence>
<evidence type="ECO:0000256" key="10">
    <source>
        <dbReference type="SAM" id="SignalP"/>
    </source>
</evidence>
<keyword evidence="9" id="KW-0119">Carbohydrate metabolism</keyword>